<dbReference type="InterPro" id="IPR000067">
    <property type="entry name" value="FlgMring_FliF"/>
</dbReference>
<protein>
    <recommendedName>
        <fullName evidence="15">Flagellar M-ring protein</fullName>
    </recommendedName>
</protein>
<dbReference type="PANTHER" id="PTHR30046:SF0">
    <property type="entry name" value="FLAGELLAR M-RING PROTEIN"/>
    <property type="match status" value="1"/>
</dbReference>
<evidence type="ECO:0000256" key="1">
    <source>
        <dbReference type="ARBA" id="ARBA00004117"/>
    </source>
</evidence>
<dbReference type="InterPro" id="IPR043427">
    <property type="entry name" value="YscJ/FliF"/>
</dbReference>
<feature type="transmembrane region" description="Helical" evidence="10">
    <location>
        <begin position="446"/>
        <end position="467"/>
    </location>
</feature>
<dbReference type="EMBL" id="CP011388">
    <property type="protein sequence ID" value="ANE47537.1"/>
    <property type="molecule type" value="Genomic_DNA"/>
</dbReference>
<evidence type="ECO:0000256" key="6">
    <source>
        <dbReference type="ARBA" id="ARBA00022989"/>
    </source>
</evidence>
<evidence type="ECO:0000256" key="5">
    <source>
        <dbReference type="ARBA" id="ARBA00022692"/>
    </source>
</evidence>
<evidence type="ECO:0000256" key="8">
    <source>
        <dbReference type="ARBA" id="ARBA00023143"/>
    </source>
</evidence>
<keyword evidence="5 10" id="KW-0812">Transmembrane</keyword>
<sequence length="530" mass="58394">MNERLIQYRDRLTGYWTQFNKTQKIMVISAMAMTLLAIILASFYFSKTEYSVAFTDLDSADASAIVTYLEAEGIGYELNPAADGKSVIAVPSAEATRVKIEAEAQNLLQNGSIGYGMFRQSESMFGRTESEFEIANKDALAGEIQQLLNAMNGVNSSKVVVTIPEESVFLPTEEQQQAQASVNIDFKAGYRPNQEQIDSFYNLVSKSVEDLPVDNITVTDSDSELFPSSKSTGNESAGVIDQHFHITNQFNKTIESNVKQFLGPLFGSGNFVVSVVSKLNFDKVNTEEKLFRPVVDDEGITRSLQEIQKSYSGESTAAGGVPGTGQTDVPNYPDGSDTGKTTSEEISRTINYEVDEIHNEISRSPYAIKDLTINVGIEPPDPNNPATLTQDTKDAVKNILVNMVSASLSDNGVEYTPEEMQNKVIILAKAFEGKEVQSASASLNKYLLYGLGGVALALVAGGIVLAIRKRRRDAEMIEEEIPEAPTRIELPTIEMDPARNENQVRKQLEMLAKKRPEEFVNLLRTWLVDE</sequence>
<dbReference type="PANTHER" id="PTHR30046">
    <property type="entry name" value="FLAGELLAR M-RING PROTEIN"/>
    <property type="match status" value="1"/>
</dbReference>
<dbReference type="OrthoDB" id="9807026at2"/>
<dbReference type="PRINTS" id="PR01009">
    <property type="entry name" value="FLGMRINGFLIF"/>
</dbReference>
<evidence type="ECO:0000256" key="4">
    <source>
        <dbReference type="ARBA" id="ARBA00022475"/>
    </source>
</evidence>
<dbReference type="STRING" id="1178515.SY83_16015"/>
<dbReference type="InterPro" id="IPR006182">
    <property type="entry name" value="FliF_N_dom"/>
</dbReference>
<dbReference type="Gene3D" id="3.30.300.30">
    <property type="match status" value="1"/>
</dbReference>
<feature type="domain" description="Flagellar M-ring C-terminal" evidence="12">
    <location>
        <begin position="262"/>
        <end position="400"/>
    </location>
</feature>
<evidence type="ECO:0000259" key="11">
    <source>
        <dbReference type="Pfam" id="PF01514"/>
    </source>
</evidence>
<evidence type="ECO:0000256" key="2">
    <source>
        <dbReference type="ARBA" id="ARBA00004651"/>
    </source>
</evidence>
<proteinExistence type="inferred from homology"/>
<evidence type="ECO:0000256" key="7">
    <source>
        <dbReference type="ARBA" id="ARBA00023136"/>
    </source>
</evidence>
<dbReference type="Proteomes" id="UP000076927">
    <property type="component" value="Chromosome"/>
</dbReference>
<dbReference type="NCBIfam" id="TIGR00206">
    <property type="entry name" value="fliF"/>
    <property type="match status" value="1"/>
</dbReference>
<dbReference type="GO" id="GO:0003774">
    <property type="term" value="F:cytoskeletal motor activity"/>
    <property type="evidence" value="ECO:0007669"/>
    <property type="project" value="InterPro"/>
</dbReference>
<evidence type="ECO:0008006" key="15">
    <source>
        <dbReference type="Google" id="ProtNLM"/>
    </source>
</evidence>
<keyword evidence="4" id="KW-1003">Cell membrane</keyword>
<feature type="domain" description="Flagellar M-ring N-terminal" evidence="11">
    <location>
        <begin position="46"/>
        <end position="225"/>
    </location>
</feature>
<comment type="similarity">
    <text evidence="3">Belongs to the FliF family.</text>
</comment>
<evidence type="ECO:0000313" key="13">
    <source>
        <dbReference type="EMBL" id="ANE47537.1"/>
    </source>
</evidence>
<feature type="region of interest" description="Disordered" evidence="9">
    <location>
        <begin position="312"/>
        <end position="344"/>
    </location>
</feature>
<accession>A0A172TL45</accession>
<dbReference type="GO" id="GO:0071973">
    <property type="term" value="P:bacterial-type flagellum-dependent cell motility"/>
    <property type="evidence" value="ECO:0007669"/>
    <property type="project" value="InterPro"/>
</dbReference>
<dbReference type="Pfam" id="PF01514">
    <property type="entry name" value="YscJ_FliF"/>
    <property type="match status" value="1"/>
</dbReference>
<name>A0A172TL45_9BACL</name>
<dbReference type="AlphaFoldDB" id="A0A172TL45"/>
<comment type="subcellular location">
    <subcellularLocation>
        <location evidence="1">Bacterial flagellum basal body</location>
    </subcellularLocation>
    <subcellularLocation>
        <location evidence="2">Cell membrane</location>
        <topology evidence="2">Multi-pass membrane protein</topology>
    </subcellularLocation>
</comment>
<dbReference type="GO" id="GO:0005886">
    <property type="term" value="C:plasma membrane"/>
    <property type="evidence" value="ECO:0007669"/>
    <property type="project" value="UniProtKB-SubCell"/>
</dbReference>
<dbReference type="InterPro" id="IPR045851">
    <property type="entry name" value="AMP-bd_C_sf"/>
</dbReference>
<dbReference type="InterPro" id="IPR013556">
    <property type="entry name" value="Flag_M-ring_C"/>
</dbReference>
<evidence type="ECO:0000256" key="9">
    <source>
        <dbReference type="SAM" id="MobiDB-lite"/>
    </source>
</evidence>
<keyword evidence="14" id="KW-1185">Reference proteome</keyword>
<evidence type="ECO:0000256" key="3">
    <source>
        <dbReference type="ARBA" id="ARBA00007971"/>
    </source>
</evidence>
<evidence type="ECO:0000313" key="14">
    <source>
        <dbReference type="Proteomes" id="UP000076927"/>
    </source>
</evidence>
<dbReference type="GO" id="GO:0009431">
    <property type="term" value="C:bacterial-type flagellum basal body, MS ring"/>
    <property type="evidence" value="ECO:0007669"/>
    <property type="project" value="InterPro"/>
</dbReference>
<reference evidence="13 14" key="1">
    <citation type="submission" date="2015-01" db="EMBL/GenBank/DDBJ databases">
        <title>Paenibacillus swuensis/DY6/whole genome sequencing.</title>
        <authorList>
            <person name="Kim M.K."/>
            <person name="Srinivasan S."/>
            <person name="Lee J.-J."/>
        </authorList>
    </citation>
    <scope>NUCLEOTIDE SEQUENCE [LARGE SCALE GENOMIC DNA]</scope>
    <source>
        <strain evidence="13 14">DY6</strain>
    </source>
</reference>
<keyword evidence="8" id="KW-0975">Bacterial flagellum</keyword>
<evidence type="ECO:0000259" key="12">
    <source>
        <dbReference type="Pfam" id="PF08345"/>
    </source>
</evidence>
<gene>
    <name evidence="13" type="ORF">SY83_16015</name>
</gene>
<dbReference type="Pfam" id="PF08345">
    <property type="entry name" value="YscJ_FliF_C"/>
    <property type="match status" value="1"/>
</dbReference>
<dbReference type="PATRIC" id="fig|1178515.4.peg.3220"/>
<dbReference type="RefSeq" id="WP_068608330.1">
    <property type="nucleotide sequence ID" value="NZ_CP011388.1"/>
</dbReference>
<organism evidence="13 14">
    <name type="scientific">Paenibacillus swuensis</name>
    <dbReference type="NCBI Taxonomy" id="1178515"/>
    <lineage>
        <taxon>Bacteria</taxon>
        <taxon>Bacillati</taxon>
        <taxon>Bacillota</taxon>
        <taxon>Bacilli</taxon>
        <taxon>Bacillales</taxon>
        <taxon>Paenibacillaceae</taxon>
        <taxon>Paenibacillus</taxon>
    </lineage>
</organism>
<keyword evidence="6 10" id="KW-1133">Transmembrane helix</keyword>
<keyword evidence="7 10" id="KW-0472">Membrane</keyword>
<feature type="transmembrane region" description="Helical" evidence="10">
    <location>
        <begin position="25"/>
        <end position="45"/>
    </location>
</feature>
<dbReference type="KEGG" id="pswu:SY83_16015"/>
<evidence type="ECO:0000256" key="10">
    <source>
        <dbReference type="SAM" id="Phobius"/>
    </source>
</evidence>